<dbReference type="EMBL" id="JAUYVH010000001">
    <property type="protein sequence ID" value="MDQ9168801.1"/>
    <property type="molecule type" value="Genomic_DNA"/>
</dbReference>
<name>A0ABU1BL58_9BURK</name>
<organism evidence="1 2">
    <name type="scientific">Keguizhuia sedimenti</name>
    <dbReference type="NCBI Taxonomy" id="3064264"/>
    <lineage>
        <taxon>Bacteria</taxon>
        <taxon>Pseudomonadati</taxon>
        <taxon>Pseudomonadota</taxon>
        <taxon>Betaproteobacteria</taxon>
        <taxon>Burkholderiales</taxon>
        <taxon>Oxalobacteraceae</taxon>
        <taxon>Keguizhuia</taxon>
    </lineage>
</organism>
<evidence type="ECO:0000313" key="1">
    <source>
        <dbReference type="EMBL" id="MDQ9168801.1"/>
    </source>
</evidence>
<reference evidence="1 2" key="1">
    <citation type="submission" date="2023-08" db="EMBL/GenBank/DDBJ databases">
        <title>Oxalobacteraceae gen .nov., isolated from river sludge outside the plant.</title>
        <authorList>
            <person name="Zhao S.Y."/>
        </authorList>
    </citation>
    <scope>NUCLEOTIDE SEQUENCE [LARGE SCALE GENOMIC DNA]</scope>
    <source>
        <strain evidence="1 2">R-40</strain>
    </source>
</reference>
<protein>
    <submittedName>
        <fullName evidence="1">Uncharacterized protein</fullName>
    </submittedName>
</protein>
<dbReference type="Proteomes" id="UP001225596">
    <property type="component" value="Unassembled WGS sequence"/>
</dbReference>
<sequence length="107" mass="12270">MTPIKIPVSSRNYIEAIFFNRAGNYASAISCAKYQFFAYRLGDQHYWIKFYAMRWLPERAVNDEEVLSGNEKCMVDLQALEIEPIAPSGLTLKKSKGKEEKQVLGMD</sequence>
<evidence type="ECO:0000313" key="2">
    <source>
        <dbReference type="Proteomes" id="UP001225596"/>
    </source>
</evidence>
<proteinExistence type="predicted"/>
<comment type="caution">
    <text evidence="1">The sequence shown here is derived from an EMBL/GenBank/DDBJ whole genome shotgun (WGS) entry which is preliminary data.</text>
</comment>
<keyword evidence="2" id="KW-1185">Reference proteome</keyword>
<dbReference type="RefSeq" id="WP_338434641.1">
    <property type="nucleotide sequence ID" value="NZ_JAUYVH010000001.1"/>
</dbReference>
<accession>A0ABU1BL58</accession>
<gene>
    <name evidence="1" type="ORF">Q8A64_00085</name>
</gene>